<proteinExistence type="predicted"/>
<dbReference type="RefSeq" id="WP_357975631.1">
    <property type="nucleotide sequence ID" value="NZ_JBFAIH010000003.1"/>
</dbReference>
<accession>A0ABV3F4Q1</accession>
<dbReference type="PROSITE" id="PS51257">
    <property type="entry name" value="PROKAR_LIPOPROTEIN"/>
    <property type="match status" value="1"/>
</dbReference>
<evidence type="ECO:0000313" key="1">
    <source>
        <dbReference type="EMBL" id="MEV0362689.1"/>
    </source>
</evidence>
<organism evidence="1 2">
    <name type="scientific">Nocardia fusca</name>
    <dbReference type="NCBI Taxonomy" id="941183"/>
    <lineage>
        <taxon>Bacteria</taxon>
        <taxon>Bacillati</taxon>
        <taxon>Actinomycetota</taxon>
        <taxon>Actinomycetes</taxon>
        <taxon>Mycobacteriales</taxon>
        <taxon>Nocardiaceae</taxon>
        <taxon>Nocardia</taxon>
    </lineage>
</organism>
<reference evidence="1 2" key="1">
    <citation type="submission" date="2024-06" db="EMBL/GenBank/DDBJ databases">
        <title>The Natural Products Discovery Center: Release of the First 8490 Sequenced Strains for Exploring Actinobacteria Biosynthetic Diversity.</title>
        <authorList>
            <person name="Kalkreuter E."/>
            <person name="Kautsar S.A."/>
            <person name="Yang D."/>
            <person name="Bader C.D."/>
            <person name="Teijaro C.N."/>
            <person name="Fluegel L."/>
            <person name="Davis C.M."/>
            <person name="Simpson J.R."/>
            <person name="Lauterbach L."/>
            <person name="Steele A.D."/>
            <person name="Gui C."/>
            <person name="Meng S."/>
            <person name="Li G."/>
            <person name="Viehrig K."/>
            <person name="Ye F."/>
            <person name="Su P."/>
            <person name="Kiefer A.F."/>
            <person name="Nichols A."/>
            <person name="Cepeda A.J."/>
            <person name="Yan W."/>
            <person name="Fan B."/>
            <person name="Jiang Y."/>
            <person name="Adhikari A."/>
            <person name="Zheng C.-J."/>
            <person name="Schuster L."/>
            <person name="Cowan T.M."/>
            <person name="Smanski M.J."/>
            <person name="Chevrette M.G."/>
            <person name="De Carvalho L.P.S."/>
            <person name="Shen B."/>
        </authorList>
    </citation>
    <scope>NUCLEOTIDE SEQUENCE [LARGE SCALE GENOMIC DNA]</scope>
    <source>
        <strain evidence="1 2">NPDC050671</strain>
    </source>
</reference>
<sequence>MRGAGRPALLPSDQRGVRTSGAWSGAASCQRSAAPPANLVVWSIGAAAATDGTRPLQAPWLSAPELPPRRMAEVSRALLSISARMPAWRPLLKLPVRFVIPAESAIVSGCEIYVPQTIALGEQAFHSPEVLEASLIHELAHTWLGMICEISITDDGSGEWNFTLPSGTAQKSVRSVLFAAHFAISCGRYFGTDGRLIQSTLTYGDYARDCVGLCRNDPTLTLMGRYVWEELNEYVEAAAMGG</sequence>
<name>A0ABV3F4Q1_9NOCA</name>
<keyword evidence="2" id="KW-1185">Reference proteome</keyword>
<comment type="caution">
    <text evidence="1">The sequence shown here is derived from an EMBL/GenBank/DDBJ whole genome shotgun (WGS) entry which is preliminary data.</text>
</comment>
<dbReference type="EMBL" id="JBFAIH010000003">
    <property type="protein sequence ID" value="MEV0362689.1"/>
    <property type="molecule type" value="Genomic_DNA"/>
</dbReference>
<evidence type="ECO:0000313" key="2">
    <source>
        <dbReference type="Proteomes" id="UP001551658"/>
    </source>
</evidence>
<gene>
    <name evidence="1" type="ORF">AB0H72_08295</name>
</gene>
<dbReference type="Proteomes" id="UP001551658">
    <property type="component" value="Unassembled WGS sequence"/>
</dbReference>
<protein>
    <submittedName>
        <fullName evidence="1">Uncharacterized protein</fullName>
    </submittedName>
</protein>